<organism evidence="8 9">
    <name type="scientific">Nitrosococcus oceani C-27</name>
    <dbReference type="NCBI Taxonomy" id="314279"/>
    <lineage>
        <taxon>Bacteria</taxon>
        <taxon>Pseudomonadati</taxon>
        <taxon>Pseudomonadota</taxon>
        <taxon>Gammaproteobacteria</taxon>
        <taxon>Chromatiales</taxon>
        <taxon>Chromatiaceae</taxon>
        <taxon>Nitrosococcus</taxon>
    </lineage>
</organism>
<dbReference type="EMBL" id="JPGN01000016">
    <property type="protein sequence ID" value="KFI20580.1"/>
    <property type="molecule type" value="Genomic_DNA"/>
</dbReference>
<comment type="function">
    <text evidence="5">NDH-1 shuttles electrons from NADH, via FMN and iron-sulfur (Fe-S) centers, to quinones in the respiratory chain. The immediate electron acceptor for the enzyme in this species is believed to be ubiquinone. Couples the redox reaction to proton translocation (for every two electrons transferred, four hydrogen ions are translocated across the cytoplasmic membrane), and thus conserves the redox energy in a proton gradient.</text>
</comment>
<reference evidence="8 9" key="1">
    <citation type="submission" date="2014-07" db="EMBL/GenBank/DDBJ databases">
        <title>Comparative analysis of Nitrosococcus oceani genome inventories of strains from Pacific and Atlantic gyres.</title>
        <authorList>
            <person name="Lim C.K."/>
            <person name="Wang L."/>
            <person name="Sayavedra-Soto L.A."/>
            <person name="Klotz M.G."/>
        </authorList>
    </citation>
    <scope>NUCLEOTIDE SEQUENCE [LARGE SCALE GENOMIC DNA]</scope>
    <source>
        <strain evidence="8 9">C-27</strain>
    </source>
</reference>
<comment type="subunit">
    <text evidence="5">NDH-1 is composed of 14 different subunits. Subunits NuoA, H, J, K, L, M, N constitute the membrane sector of the complex.</text>
</comment>
<sequence>MKLWALIPELILGGSCLLLVPLAGWVRGKWRMLPGLMALLGLLACLVATARMLPWQPVTAFHGSYAIDGFAHFFKLIIELSSLLTVALLMIYFRGHSQQAPAAVAVIFATLGAVGLASSRDLGLIVLFFQMMSMAGYVLAALERHHRPALEAALKYFIYAGVTLATMAYGLTFFYGLTGSLNLQVIGSDLQDADGLWVTLALILILVGYGFEITLAPFHVWAPDVFSGATAPVAGFLAVVPKAAGIAALLRFMLEGMPGEMVGWPLWLAIGAAMTMTLGNVVALGQNHLKRLLAWSSIAHAGYLLMAVAVAERAPEALAAIGYYFAAYLFMTLGAFAVGAHLERAAGSDSYEALRGLSQRAPMGAGVLALCLLSLAGIPPLAGFAGKVFLLEAVLDGEMIWLAVIAAINMTLALYYYVKIIAEIYLYSPVRTYSMPTGGGYLIVYSGCVLGILGLGIWPGPLLVLLELMG</sequence>
<dbReference type="OrthoDB" id="9768329at2"/>
<feature type="transmembrane region" description="Helical" evidence="5">
    <location>
        <begin position="292"/>
        <end position="311"/>
    </location>
</feature>
<feature type="transmembrane region" description="Helical" evidence="5">
    <location>
        <begin position="439"/>
        <end position="458"/>
    </location>
</feature>
<dbReference type="InterPro" id="IPR010096">
    <property type="entry name" value="NADH-Q_OxRdtase_suN/2"/>
</dbReference>
<keyword evidence="5" id="KW-1278">Translocase</keyword>
<keyword evidence="4 5" id="KW-0472">Membrane</keyword>
<feature type="transmembrane region" description="Helical" evidence="5">
    <location>
        <begin position="124"/>
        <end position="142"/>
    </location>
</feature>
<keyword evidence="2 5" id="KW-0812">Transmembrane</keyword>
<evidence type="ECO:0000256" key="5">
    <source>
        <dbReference type="HAMAP-Rule" id="MF_00445"/>
    </source>
</evidence>
<feature type="transmembrane region" description="Helical" evidence="5">
    <location>
        <begin position="266"/>
        <end position="285"/>
    </location>
</feature>
<gene>
    <name evidence="5" type="primary">nuoN</name>
    <name evidence="8" type="ORF">IB75_02495</name>
</gene>
<feature type="transmembrane region" description="Helical" evidence="5">
    <location>
        <begin position="233"/>
        <end position="254"/>
    </location>
</feature>
<dbReference type="HAMAP" id="MF_00445">
    <property type="entry name" value="NDH1_NuoN_1"/>
    <property type="match status" value="1"/>
</dbReference>
<comment type="subcellular location">
    <subcellularLocation>
        <location evidence="5">Cell membrane</location>
        <topology evidence="5">Multi-pass membrane protein</topology>
    </subcellularLocation>
    <subcellularLocation>
        <location evidence="1">Endomembrane system</location>
        <topology evidence="1">Multi-pass membrane protein</topology>
    </subcellularLocation>
    <subcellularLocation>
        <location evidence="6">Membrane</location>
        <topology evidence="6">Multi-pass membrane protein</topology>
    </subcellularLocation>
</comment>
<dbReference type="GO" id="GO:0005886">
    <property type="term" value="C:plasma membrane"/>
    <property type="evidence" value="ECO:0007669"/>
    <property type="project" value="UniProtKB-SubCell"/>
</dbReference>
<evidence type="ECO:0000256" key="3">
    <source>
        <dbReference type="ARBA" id="ARBA00022989"/>
    </source>
</evidence>
<evidence type="ECO:0000256" key="4">
    <source>
        <dbReference type="ARBA" id="ARBA00023136"/>
    </source>
</evidence>
<dbReference type="EC" id="7.1.1.-" evidence="5"/>
<dbReference type="GO" id="GO:0012505">
    <property type="term" value="C:endomembrane system"/>
    <property type="evidence" value="ECO:0007669"/>
    <property type="project" value="UniProtKB-SubCell"/>
</dbReference>
<dbReference type="GO" id="GO:0042773">
    <property type="term" value="P:ATP synthesis coupled electron transport"/>
    <property type="evidence" value="ECO:0007669"/>
    <property type="project" value="InterPro"/>
</dbReference>
<dbReference type="HOGENOM" id="CLU_007100_1_5_6"/>
<keyword evidence="5" id="KW-0520">NAD</keyword>
<comment type="catalytic activity">
    <reaction evidence="5">
        <text>a quinone + NADH + 5 H(+)(in) = a quinol + NAD(+) + 4 H(+)(out)</text>
        <dbReference type="Rhea" id="RHEA:57888"/>
        <dbReference type="ChEBI" id="CHEBI:15378"/>
        <dbReference type="ChEBI" id="CHEBI:24646"/>
        <dbReference type="ChEBI" id="CHEBI:57540"/>
        <dbReference type="ChEBI" id="CHEBI:57945"/>
        <dbReference type="ChEBI" id="CHEBI:132124"/>
    </reaction>
</comment>
<feature type="transmembrane region" description="Helical" evidence="5">
    <location>
        <begin position="73"/>
        <end position="93"/>
    </location>
</feature>
<comment type="similarity">
    <text evidence="5">Belongs to the complex I subunit 2 family.</text>
</comment>
<feature type="transmembrane region" description="Helical" evidence="5">
    <location>
        <begin position="361"/>
        <end position="379"/>
    </location>
</feature>
<dbReference type="InterPro" id="IPR001750">
    <property type="entry name" value="ND/Mrp_TM"/>
</dbReference>
<name>A0A0E2ZA43_9GAMM</name>
<feature type="domain" description="NADH:quinone oxidoreductase/Mrp antiporter transmembrane" evidence="7">
    <location>
        <begin position="119"/>
        <end position="409"/>
    </location>
</feature>
<keyword evidence="3 5" id="KW-1133">Transmembrane helix</keyword>
<evidence type="ECO:0000256" key="1">
    <source>
        <dbReference type="ARBA" id="ARBA00004127"/>
    </source>
</evidence>
<feature type="transmembrane region" description="Helical" evidence="5">
    <location>
        <begin position="33"/>
        <end position="53"/>
    </location>
</feature>
<comment type="caution">
    <text evidence="8">The sequence shown here is derived from an EMBL/GenBank/DDBJ whole genome shotgun (WGS) entry which is preliminary data.</text>
</comment>
<feature type="transmembrane region" description="Helical" evidence="5">
    <location>
        <begin position="154"/>
        <end position="176"/>
    </location>
</feature>
<dbReference type="PANTHER" id="PTHR22773">
    <property type="entry name" value="NADH DEHYDROGENASE"/>
    <property type="match status" value="1"/>
</dbReference>
<dbReference type="GO" id="GO:0008137">
    <property type="term" value="F:NADH dehydrogenase (ubiquinone) activity"/>
    <property type="evidence" value="ECO:0007669"/>
    <property type="project" value="InterPro"/>
</dbReference>
<feature type="transmembrane region" description="Helical" evidence="5">
    <location>
        <begin position="399"/>
        <end position="418"/>
    </location>
</feature>
<protein>
    <recommendedName>
        <fullName evidence="5">NADH-quinone oxidoreductase subunit N</fullName>
        <ecNumber evidence="5">7.1.1.-</ecNumber>
    </recommendedName>
    <alternativeName>
        <fullName evidence="5">NADH dehydrogenase I subunit N</fullName>
    </alternativeName>
    <alternativeName>
        <fullName evidence="5">NDH-1 subunit N</fullName>
    </alternativeName>
</protein>
<feature type="transmembrane region" description="Helical" evidence="5">
    <location>
        <begin position="100"/>
        <end position="118"/>
    </location>
</feature>
<dbReference type="GO" id="GO:0048038">
    <property type="term" value="F:quinone binding"/>
    <property type="evidence" value="ECO:0007669"/>
    <property type="project" value="UniProtKB-KW"/>
</dbReference>
<accession>A0A0E2ZA43</accession>
<keyword evidence="5" id="KW-0874">Quinone</keyword>
<proteinExistence type="inferred from homology"/>
<feature type="transmembrane region" description="Helical" evidence="5">
    <location>
        <begin position="6"/>
        <end position="26"/>
    </location>
</feature>
<keyword evidence="5" id="KW-0813">Transport</keyword>
<evidence type="ECO:0000313" key="9">
    <source>
        <dbReference type="Proteomes" id="UP000028839"/>
    </source>
</evidence>
<dbReference type="AlphaFoldDB" id="A0A0E2ZA43"/>
<evidence type="ECO:0000313" key="8">
    <source>
        <dbReference type="EMBL" id="KFI20580.1"/>
    </source>
</evidence>
<evidence type="ECO:0000259" key="7">
    <source>
        <dbReference type="Pfam" id="PF00361"/>
    </source>
</evidence>
<keyword evidence="5" id="KW-1003">Cell membrane</keyword>
<dbReference type="Proteomes" id="UP000028839">
    <property type="component" value="Unassembled WGS sequence"/>
</dbReference>
<feature type="transmembrane region" description="Helical" evidence="5">
    <location>
        <begin position="317"/>
        <end position="340"/>
    </location>
</feature>
<feature type="transmembrane region" description="Helical" evidence="5">
    <location>
        <begin position="196"/>
        <end position="221"/>
    </location>
</feature>
<dbReference type="GO" id="GO:0050136">
    <property type="term" value="F:NADH dehydrogenase (quinone) (non-electrogenic) activity"/>
    <property type="evidence" value="ECO:0007669"/>
    <property type="project" value="UniProtKB-UniRule"/>
</dbReference>
<dbReference type="Pfam" id="PF00361">
    <property type="entry name" value="Proton_antipo_M"/>
    <property type="match status" value="1"/>
</dbReference>
<evidence type="ECO:0000256" key="2">
    <source>
        <dbReference type="ARBA" id="ARBA00022692"/>
    </source>
</evidence>
<keyword evidence="5" id="KW-0830">Ubiquinone</keyword>
<evidence type="ECO:0000256" key="6">
    <source>
        <dbReference type="RuleBase" id="RU000320"/>
    </source>
</evidence>